<evidence type="ECO:0000313" key="2">
    <source>
        <dbReference type="EMBL" id="CAD8883174.1"/>
    </source>
</evidence>
<reference evidence="2" key="1">
    <citation type="submission" date="2021-01" db="EMBL/GenBank/DDBJ databases">
        <authorList>
            <person name="Corre E."/>
            <person name="Pelletier E."/>
            <person name="Niang G."/>
            <person name="Scheremetjew M."/>
            <person name="Finn R."/>
            <person name="Kale V."/>
            <person name="Holt S."/>
            <person name="Cochrane G."/>
            <person name="Meng A."/>
            <person name="Brown T."/>
            <person name="Cohen L."/>
        </authorList>
    </citation>
    <scope>NUCLEOTIDE SEQUENCE</scope>
    <source>
        <strain evidence="2">308</strain>
    </source>
</reference>
<feature type="compositionally biased region" description="Polar residues" evidence="1">
    <location>
        <begin position="90"/>
        <end position="100"/>
    </location>
</feature>
<dbReference type="EMBL" id="HBFR01014202">
    <property type="protein sequence ID" value="CAD8883174.1"/>
    <property type="molecule type" value="Transcribed_RNA"/>
</dbReference>
<feature type="region of interest" description="Disordered" evidence="1">
    <location>
        <begin position="146"/>
        <end position="168"/>
    </location>
</feature>
<evidence type="ECO:0000256" key="1">
    <source>
        <dbReference type="SAM" id="MobiDB-lite"/>
    </source>
</evidence>
<proteinExistence type="predicted"/>
<organism evidence="2">
    <name type="scientific">Corethron hystrix</name>
    <dbReference type="NCBI Taxonomy" id="216773"/>
    <lineage>
        <taxon>Eukaryota</taxon>
        <taxon>Sar</taxon>
        <taxon>Stramenopiles</taxon>
        <taxon>Ochrophyta</taxon>
        <taxon>Bacillariophyta</taxon>
        <taxon>Coscinodiscophyceae</taxon>
        <taxon>Corethrophycidae</taxon>
        <taxon>Corethrales</taxon>
        <taxon>Corethraceae</taxon>
        <taxon>Corethron</taxon>
    </lineage>
</organism>
<feature type="region of interest" description="Disordered" evidence="1">
    <location>
        <begin position="65"/>
        <end position="100"/>
    </location>
</feature>
<dbReference type="AlphaFoldDB" id="A0A7S1FRW0"/>
<protein>
    <submittedName>
        <fullName evidence="2">Uncharacterized protein</fullName>
    </submittedName>
</protein>
<sequence length="216" mass="24538">MNQQTHDQHSLPPPPPPSYRYAEQNDQYSSLPLAEATVVQSEDIQLSTQTKSSAPPAIAVACPAENFQDEIPSPPAYEELLQYDPDNKSYAPNGNSPSNQHKVALLNAKYSDTKTRSEEAAGMRHAKKMVREEADRNKFANFYSKKRDKEGLEMPDSSAPTTYKMDTSKYDRKEQELFAAPEPPKENGYQVSEYKADYEYQCTEYDSIYDRPSYLV</sequence>
<name>A0A7S1FRW0_9STRA</name>
<feature type="region of interest" description="Disordered" evidence="1">
    <location>
        <begin position="1"/>
        <end position="28"/>
    </location>
</feature>
<gene>
    <name evidence="2" type="ORF">CHYS00102_LOCUS10369</name>
</gene>
<accession>A0A7S1FRW0</accession>